<protein>
    <recommendedName>
        <fullName evidence="1">C2H2-type domain-containing protein</fullName>
    </recommendedName>
</protein>
<reference evidence="2 3" key="1">
    <citation type="submission" date="2014-06" db="EMBL/GenBank/DDBJ databases">
        <title>Whole Genome Sequences of Three Symbiotic Endozoicomonas Bacteria.</title>
        <authorList>
            <person name="Neave M.J."/>
            <person name="Apprill A."/>
            <person name="Voolstra C.R."/>
        </authorList>
    </citation>
    <scope>NUCLEOTIDE SEQUENCE [LARGE SCALE GENOMIC DNA]</scope>
    <source>
        <strain evidence="2 3">DSM 22380</strain>
    </source>
</reference>
<evidence type="ECO:0000313" key="3">
    <source>
        <dbReference type="Proteomes" id="UP000027997"/>
    </source>
</evidence>
<organism evidence="2 3">
    <name type="scientific">Endozoicomonas elysicola</name>
    <dbReference type="NCBI Taxonomy" id="305900"/>
    <lineage>
        <taxon>Bacteria</taxon>
        <taxon>Pseudomonadati</taxon>
        <taxon>Pseudomonadota</taxon>
        <taxon>Gammaproteobacteria</taxon>
        <taxon>Oceanospirillales</taxon>
        <taxon>Endozoicomonadaceae</taxon>
        <taxon>Endozoicomonas</taxon>
    </lineage>
</organism>
<comment type="caution">
    <text evidence="2">The sequence shown here is derived from an EMBL/GenBank/DDBJ whole genome shotgun (WGS) entry which is preliminary data.</text>
</comment>
<keyword evidence="3" id="KW-1185">Reference proteome</keyword>
<evidence type="ECO:0000259" key="1">
    <source>
        <dbReference type="PROSITE" id="PS00028"/>
    </source>
</evidence>
<dbReference type="PROSITE" id="PS00028">
    <property type="entry name" value="ZINC_FINGER_C2H2_1"/>
    <property type="match status" value="1"/>
</dbReference>
<accession>A0A081K7F9</accession>
<dbReference type="EMBL" id="JOJP01000001">
    <property type="protein sequence ID" value="KEI70085.1"/>
    <property type="molecule type" value="Genomic_DNA"/>
</dbReference>
<dbReference type="Proteomes" id="UP000027997">
    <property type="component" value="Unassembled WGS sequence"/>
</dbReference>
<name>A0A081K7F9_9GAMM</name>
<proteinExistence type="predicted"/>
<feature type="domain" description="C2H2-type" evidence="1">
    <location>
        <begin position="50"/>
        <end position="73"/>
    </location>
</feature>
<evidence type="ECO:0000313" key="2">
    <source>
        <dbReference type="EMBL" id="KEI70085.1"/>
    </source>
</evidence>
<dbReference type="AlphaFoldDB" id="A0A081K7F9"/>
<gene>
    <name evidence="2" type="ORF">GV64_04390</name>
</gene>
<sequence length="413" mass="45979">MIPESRALDQGSPVTSFAMHKCKVNKVSRNEMDNSAGGKLGEGITGRYCCPIANCIGRFSLMADLKKHYENDHVSKEFTENVHMNPEQLSVKPSDQKFDQLSGLMFVDNVPKESVSVAGIQNSDTLPSQGFDYGFPSENQRENRETFDGAGLFEMTVNDSESQLTESKKVIEIEGGSQDSPVSEEGVLDLSLKSLSCGKEGCNDPGVKLSGVDRRNIERVDVTEIINDLARRFEIDVSDLDEKLKSIPVEIVKHSLKKEESQPGELRACPEIFDLPTAFFPSDMAPTSYTDLLEEFAARYYDTGDRLCLPFQSYQAVEKSPKDRIRAAHLHSRNSSVEGAKKRLTAKQKCELKRLITSNSVQSLKLRGAQWSKTNVAELVRKTFQVACSEDYANHLVYSQGMSFKGLNKPPKL</sequence>
<dbReference type="InterPro" id="IPR013087">
    <property type="entry name" value="Znf_C2H2_type"/>
</dbReference>